<name>A0A4R5LR46_9GAMM</name>
<dbReference type="EMBL" id="SMSE01000002">
    <property type="protein sequence ID" value="TDG13329.1"/>
    <property type="molecule type" value="Genomic_DNA"/>
</dbReference>
<dbReference type="RefSeq" id="WP_133211202.1">
    <property type="nucleotide sequence ID" value="NZ_SMSE01000002.1"/>
</dbReference>
<protein>
    <submittedName>
        <fullName evidence="2">Uncharacterized protein</fullName>
    </submittedName>
</protein>
<evidence type="ECO:0000256" key="1">
    <source>
        <dbReference type="SAM" id="Phobius"/>
    </source>
</evidence>
<accession>A0A4R5LR46</accession>
<dbReference type="OrthoDB" id="5800899at2"/>
<dbReference type="Proteomes" id="UP000295554">
    <property type="component" value="Unassembled WGS sequence"/>
</dbReference>
<evidence type="ECO:0000313" key="3">
    <source>
        <dbReference type="Proteomes" id="UP000295554"/>
    </source>
</evidence>
<dbReference type="AlphaFoldDB" id="A0A4R5LR46"/>
<sequence length="196" mass="22146">MRRLLVFAPLLIFGLAGIYLLSSFLRDAAEGAFQDNLLPELIGFCLEGFFLVGLFSLIQRRLERDRKQELRQSLRGALRDVLSHLDVALLEQNAEPASSQALEHDPQVVATLFKKLNTVELDLHNMARLKSCADHSYGVTRDLIPVAAQLSPEHMRWWLAITESVRHLSEAADRASVQFAAHKFLINLGEFDQLQL</sequence>
<keyword evidence="1" id="KW-1133">Transmembrane helix</keyword>
<keyword evidence="1" id="KW-0472">Membrane</keyword>
<reference evidence="2 3" key="1">
    <citation type="submission" date="2019-03" db="EMBL/GenBank/DDBJ databases">
        <title>Seongchinamella monodicae gen. nov., sp. nov., a novel member of the Gammaproteobacteria isolated from a tidal mudflat of beach.</title>
        <authorList>
            <person name="Yang H.G."/>
            <person name="Kang J.W."/>
            <person name="Lee S.D."/>
        </authorList>
    </citation>
    <scope>NUCLEOTIDE SEQUENCE [LARGE SCALE GENOMIC DNA]</scope>
    <source>
        <strain evidence="2 3">GH4-78</strain>
    </source>
</reference>
<organism evidence="2 3">
    <name type="scientific">Seongchinamella unica</name>
    <dbReference type="NCBI Taxonomy" id="2547392"/>
    <lineage>
        <taxon>Bacteria</taxon>
        <taxon>Pseudomonadati</taxon>
        <taxon>Pseudomonadota</taxon>
        <taxon>Gammaproteobacteria</taxon>
        <taxon>Cellvibrionales</taxon>
        <taxon>Halieaceae</taxon>
        <taxon>Seongchinamella</taxon>
    </lineage>
</organism>
<keyword evidence="1" id="KW-0812">Transmembrane</keyword>
<proteinExistence type="predicted"/>
<feature type="transmembrane region" description="Helical" evidence="1">
    <location>
        <begin position="38"/>
        <end position="58"/>
    </location>
</feature>
<gene>
    <name evidence="2" type="ORF">E2F43_07235</name>
</gene>
<keyword evidence="3" id="KW-1185">Reference proteome</keyword>
<comment type="caution">
    <text evidence="2">The sequence shown here is derived from an EMBL/GenBank/DDBJ whole genome shotgun (WGS) entry which is preliminary data.</text>
</comment>
<evidence type="ECO:0000313" key="2">
    <source>
        <dbReference type="EMBL" id="TDG13329.1"/>
    </source>
</evidence>